<comment type="caution">
    <text evidence="2">The sequence shown here is derived from an EMBL/GenBank/DDBJ whole genome shotgun (WGS) entry which is preliminary data.</text>
</comment>
<dbReference type="InParanoid" id="A0A2K1QJN8"/>
<sequence>MARQQPHTWRPGTTTASTPALPHETLLTFAYTTTTPISPHIPIGRNLFDISLARRPSQSPRRKRSTATEGSPPTTSPFSSSPDLDDSLAHAQTNQTTANVTNESSPKVAAHGAVARAGGAGRNMPPRRRPPTRIDTRQDSHPSPSNSPTITHRRPRPDRPGTSLSTASSSTASTLLAPHLASSLANPTQRQSPQRRLQSDTTTPQHPVPPPGALIQPDPCPEPTTQPHPQRTDQEDVVFRSHPAPTPNPHNPRSSFVHLIPPLLPMHPDNGFEDDIGDDDDDDIEARAREAKEVDKRLAAACREFWTGRNGRGSSGRGGRGRRPGTIDDEDEFLRVGEEVMVRLREEVGERIQGERWRFEGGEIEAV</sequence>
<dbReference type="Proteomes" id="UP000243797">
    <property type="component" value="Unassembled WGS sequence"/>
</dbReference>
<feature type="compositionally biased region" description="Polar residues" evidence="1">
    <location>
        <begin position="186"/>
        <end position="205"/>
    </location>
</feature>
<feature type="compositionally biased region" description="Basic and acidic residues" evidence="1">
    <location>
        <begin position="230"/>
        <end position="239"/>
    </location>
</feature>
<evidence type="ECO:0000313" key="3">
    <source>
        <dbReference type="Proteomes" id="UP000243797"/>
    </source>
</evidence>
<reference evidence="2 3" key="1">
    <citation type="submission" date="2017-06" db="EMBL/GenBank/DDBJ databases">
        <title>Draft genome sequence of a variant of Elsinoe murrayae.</title>
        <authorList>
            <person name="Cheng Q."/>
        </authorList>
    </citation>
    <scope>NUCLEOTIDE SEQUENCE [LARGE SCALE GENOMIC DNA]</scope>
    <source>
        <strain evidence="2 3">CQ-2017a</strain>
    </source>
</reference>
<feature type="compositionally biased region" description="Polar residues" evidence="1">
    <location>
        <begin position="1"/>
        <end position="18"/>
    </location>
</feature>
<proteinExistence type="predicted"/>
<name>A0A2K1QJN8_9PEZI</name>
<feature type="compositionally biased region" description="Polar residues" evidence="1">
    <location>
        <begin position="141"/>
        <end position="150"/>
    </location>
</feature>
<feature type="region of interest" description="Disordered" evidence="1">
    <location>
        <begin position="307"/>
        <end position="330"/>
    </location>
</feature>
<evidence type="ECO:0000256" key="1">
    <source>
        <dbReference type="SAM" id="MobiDB-lite"/>
    </source>
</evidence>
<feature type="compositionally biased region" description="Pro residues" evidence="1">
    <location>
        <begin position="206"/>
        <end position="226"/>
    </location>
</feature>
<evidence type="ECO:0000313" key="2">
    <source>
        <dbReference type="EMBL" id="PNS15378.1"/>
    </source>
</evidence>
<feature type="compositionally biased region" description="Low complexity" evidence="1">
    <location>
        <begin position="162"/>
        <end position="185"/>
    </location>
</feature>
<protein>
    <submittedName>
        <fullName evidence="2">Uncharacterized protein</fullName>
    </submittedName>
</protein>
<feature type="region of interest" description="Disordered" evidence="1">
    <location>
        <begin position="55"/>
        <end position="271"/>
    </location>
</feature>
<feature type="compositionally biased region" description="Low complexity" evidence="1">
    <location>
        <begin position="91"/>
        <end position="117"/>
    </location>
</feature>
<accession>A0A2K1QJN8</accession>
<dbReference type="AlphaFoldDB" id="A0A2K1QJN8"/>
<feature type="region of interest" description="Disordered" evidence="1">
    <location>
        <begin position="1"/>
        <end position="21"/>
    </location>
</feature>
<dbReference type="EMBL" id="NKHZ01000070">
    <property type="protein sequence ID" value="PNS15378.1"/>
    <property type="molecule type" value="Genomic_DNA"/>
</dbReference>
<organism evidence="2 3">
    <name type="scientific">Sphaceloma murrayae</name>
    <dbReference type="NCBI Taxonomy" id="2082308"/>
    <lineage>
        <taxon>Eukaryota</taxon>
        <taxon>Fungi</taxon>
        <taxon>Dikarya</taxon>
        <taxon>Ascomycota</taxon>
        <taxon>Pezizomycotina</taxon>
        <taxon>Dothideomycetes</taxon>
        <taxon>Dothideomycetidae</taxon>
        <taxon>Myriangiales</taxon>
        <taxon>Elsinoaceae</taxon>
        <taxon>Sphaceloma</taxon>
    </lineage>
</organism>
<feature type="compositionally biased region" description="Low complexity" evidence="1">
    <location>
        <begin position="71"/>
        <end position="82"/>
    </location>
</feature>
<keyword evidence="3" id="KW-1185">Reference proteome</keyword>
<gene>
    <name evidence="2" type="ORF">CAC42_637</name>
</gene>